<dbReference type="RefSeq" id="WP_344692874.1">
    <property type="nucleotide sequence ID" value="NZ_BAABBF010000003.1"/>
</dbReference>
<keyword evidence="2" id="KW-1185">Reference proteome</keyword>
<evidence type="ECO:0008006" key="3">
    <source>
        <dbReference type="Google" id="ProtNLM"/>
    </source>
</evidence>
<sequence length="237" mass="25642">MSGFLTSVYHRHARLRGAPPNGRRTAAAPVVAALVTAGLLAGCAPAPAAQDAAIVRAVLALLQSDRAPAAPGLCVDARPRGTALAIFRTMRMTTEPDERPWRSPAPLGAAPRVKGQQLFEDAVGRDRLRIREPETPAPALPRAAQLRLDAAARALSLADRSTDHVVGDDLAPPGMAVRWWLLNRFRGCERTFTLSQIARNDAIGFVTVTADHWGTTYAVERVSGGWRVTGQWDKWLY</sequence>
<comment type="caution">
    <text evidence="1">The sequence shown here is derived from an EMBL/GenBank/DDBJ whole genome shotgun (WGS) entry which is preliminary data.</text>
</comment>
<evidence type="ECO:0000313" key="1">
    <source>
        <dbReference type="EMBL" id="GAA3707766.1"/>
    </source>
</evidence>
<dbReference type="EMBL" id="BAABBF010000003">
    <property type="protein sequence ID" value="GAA3707766.1"/>
    <property type="molecule type" value="Genomic_DNA"/>
</dbReference>
<proteinExistence type="predicted"/>
<evidence type="ECO:0000313" key="2">
    <source>
        <dbReference type="Proteomes" id="UP001500523"/>
    </source>
</evidence>
<dbReference type="Proteomes" id="UP001500523">
    <property type="component" value="Unassembled WGS sequence"/>
</dbReference>
<accession>A0ABP7DQG6</accession>
<gene>
    <name evidence="1" type="ORF">GCM10022268_16420</name>
</gene>
<name>A0ABP7DQG6_9SPHN</name>
<protein>
    <recommendedName>
        <fullName evidence="3">Lipoprotein</fullName>
    </recommendedName>
</protein>
<organism evidence="1 2">
    <name type="scientific">Sphingomonas cynarae</name>
    <dbReference type="NCBI Taxonomy" id="930197"/>
    <lineage>
        <taxon>Bacteria</taxon>
        <taxon>Pseudomonadati</taxon>
        <taxon>Pseudomonadota</taxon>
        <taxon>Alphaproteobacteria</taxon>
        <taxon>Sphingomonadales</taxon>
        <taxon>Sphingomonadaceae</taxon>
        <taxon>Sphingomonas</taxon>
    </lineage>
</organism>
<reference evidence="2" key="1">
    <citation type="journal article" date="2019" name="Int. J. Syst. Evol. Microbiol.">
        <title>The Global Catalogue of Microorganisms (GCM) 10K type strain sequencing project: providing services to taxonomists for standard genome sequencing and annotation.</title>
        <authorList>
            <consortium name="The Broad Institute Genomics Platform"/>
            <consortium name="The Broad Institute Genome Sequencing Center for Infectious Disease"/>
            <person name="Wu L."/>
            <person name="Ma J."/>
        </authorList>
    </citation>
    <scope>NUCLEOTIDE SEQUENCE [LARGE SCALE GENOMIC DNA]</scope>
    <source>
        <strain evidence="2">JCM 17498</strain>
    </source>
</reference>